<comment type="subcellular location">
    <subcellularLocation>
        <location evidence="1">Membrane</location>
        <topology evidence="1">Multi-pass membrane protein</topology>
    </subcellularLocation>
</comment>
<feature type="transmembrane region" description="Helical" evidence="6">
    <location>
        <begin position="237"/>
        <end position="256"/>
    </location>
</feature>
<feature type="transmembrane region" description="Helical" evidence="6">
    <location>
        <begin position="167"/>
        <end position="184"/>
    </location>
</feature>
<dbReference type="EMBL" id="KB932204">
    <property type="protein sequence ID" value="KCV70751.1"/>
    <property type="molecule type" value="Genomic_DNA"/>
</dbReference>
<dbReference type="STRING" id="691883.A0A058Z9G7"/>
<organism evidence="8">
    <name type="scientific">Fonticula alba</name>
    <name type="common">Slime mold</name>
    <dbReference type="NCBI Taxonomy" id="691883"/>
    <lineage>
        <taxon>Eukaryota</taxon>
        <taxon>Rotosphaerida</taxon>
        <taxon>Fonticulaceae</taxon>
        <taxon>Fonticula</taxon>
    </lineage>
</organism>
<feature type="transmembrane region" description="Helical" evidence="6">
    <location>
        <begin position="72"/>
        <end position="91"/>
    </location>
</feature>
<evidence type="ECO:0000259" key="7">
    <source>
        <dbReference type="SMART" id="SM00014"/>
    </source>
</evidence>
<evidence type="ECO:0000256" key="1">
    <source>
        <dbReference type="ARBA" id="ARBA00004141"/>
    </source>
</evidence>
<keyword evidence="4 6" id="KW-1133">Transmembrane helix</keyword>
<dbReference type="eggNOG" id="KOG3030">
    <property type="taxonomic scope" value="Eukaryota"/>
</dbReference>
<dbReference type="PANTHER" id="PTHR10165">
    <property type="entry name" value="LIPID PHOSPHATE PHOSPHATASE"/>
    <property type="match status" value="1"/>
</dbReference>
<evidence type="ECO:0000256" key="2">
    <source>
        <dbReference type="ARBA" id="ARBA00008816"/>
    </source>
</evidence>
<gene>
    <name evidence="8" type="ORF">H696_03102</name>
</gene>
<evidence type="ECO:0000256" key="6">
    <source>
        <dbReference type="SAM" id="Phobius"/>
    </source>
</evidence>
<dbReference type="InterPro" id="IPR000326">
    <property type="entry name" value="PAP2/HPO"/>
</dbReference>
<comment type="similarity">
    <text evidence="2">Belongs to the PA-phosphatase related phosphoesterase family.</text>
</comment>
<dbReference type="OMA" id="IMYTTEI"/>
<keyword evidence="3 6" id="KW-0812">Transmembrane</keyword>
<dbReference type="Proteomes" id="UP000030693">
    <property type="component" value="Unassembled WGS sequence"/>
</dbReference>
<dbReference type="Pfam" id="PF01569">
    <property type="entry name" value="PAP2"/>
    <property type="match status" value="1"/>
</dbReference>
<sequence>MSSDYPSFKEVYGSPWFFLRTIFPDLVGLLIIGVSYIITYFLLPLHERPLPGEIPPPETWLPVAEPERVPNAMLIIICLVCPTLIVLLGSLMRHLRRRRPDIVEAIICFATIVGITLLATHIFKEYVGRFRPDFWSRCMYDAVTKTCTGAKEIVDEGRRSFPSGHSSFSFSALGFAGLYIYENIDLLSNDLIPCGRRAGLGSRGFGLRAVLASIPFVGAGLIALSRVVDNRHHPGDILAGGILGLIVLFVVFYSYFPVERHYNRPPQDYRFLSPSEDGFPLNSLGDRSSGSNISPV</sequence>
<evidence type="ECO:0000256" key="5">
    <source>
        <dbReference type="ARBA" id="ARBA00023136"/>
    </source>
</evidence>
<dbReference type="GeneID" id="20527827"/>
<feature type="transmembrane region" description="Helical" evidence="6">
    <location>
        <begin position="103"/>
        <end position="123"/>
    </location>
</feature>
<feature type="domain" description="Phosphatidic acid phosphatase type 2/haloperoxidase" evidence="7">
    <location>
        <begin position="107"/>
        <end position="252"/>
    </location>
</feature>
<feature type="transmembrane region" description="Helical" evidence="6">
    <location>
        <begin position="205"/>
        <end position="225"/>
    </location>
</feature>
<dbReference type="SUPFAM" id="SSF48317">
    <property type="entry name" value="Acid phosphatase/Vanadium-dependent haloperoxidase"/>
    <property type="match status" value="1"/>
</dbReference>
<dbReference type="SMART" id="SM00014">
    <property type="entry name" value="acidPPc"/>
    <property type="match status" value="1"/>
</dbReference>
<dbReference type="PANTHER" id="PTHR10165:SF35">
    <property type="entry name" value="RE23632P"/>
    <property type="match status" value="1"/>
</dbReference>
<dbReference type="GO" id="GO:0016020">
    <property type="term" value="C:membrane"/>
    <property type="evidence" value="ECO:0007669"/>
    <property type="project" value="UniProtKB-SubCell"/>
</dbReference>
<keyword evidence="5 6" id="KW-0472">Membrane</keyword>
<evidence type="ECO:0000256" key="4">
    <source>
        <dbReference type="ARBA" id="ARBA00022989"/>
    </source>
</evidence>
<dbReference type="InterPro" id="IPR036938">
    <property type="entry name" value="PAP2/HPO_sf"/>
</dbReference>
<dbReference type="GO" id="GO:0008195">
    <property type="term" value="F:phosphatidate phosphatase activity"/>
    <property type="evidence" value="ECO:0007669"/>
    <property type="project" value="TreeGrafter"/>
</dbReference>
<keyword evidence="9" id="KW-1185">Reference proteome</keyword>
<dbReference type="Gene3D" id="1.20.144.10">
    <property type="entry name" value="Phosphatidic acid phosphatase type 2/haloperoxidase"/>
    <property type="match status" value="1"/>
</dbReference>
<dbReference type="GO" id="GO:0006644">
    <property type="term" value="P:phospholipid metabolic process"/>
    <property type="evidence" value="ECO:0007669"/>
    <property type="project" value="InterPro"/>
</dbReference>
<dbReference type="GO" id="GO:0046839">
    <property type="term" value="P:phospholipid dephosphorylation"/>
    <property type="evidence" value="ECO:0007669"/>
    <property type="project" value="TreeGrafter"/>
</dbReference>
<evidence type="ECO:0000256" key="3">
    <source>
        <dbReference type="ARBA" id="ARBA00022692"/>
    </source>
</evidence>
<feature type="transmembrane region" description="Helical" evidence="6">
    <location>
        <begin position="21"/>
        <end position="43"/>
    </location>
</feature>
<evidence type="ECO:0000313" key="9">
    <source>
        <dbReference type="Proteomes" id="UP000030693"/>
    </source>
</evidence>
<accession>A0A058Z9G7</accession>
<evidence type="ECO:0000313" key="8">
    <source>
        <dbReference type="EMBL" id="KCV70751.1"/>
    </source>
</evidence>
<reference evidence="8" key="1">
    <citation type="submission" date="2013-04" db="EMBL/GenBank/DDBJ databases">
        <title>The Genome Sequence of Fonticula alba ATCC 38817.</title>
        <authorList>
            <consortium name="The Broad Institute Genomics Platform"/>
            <person name="Russ C."/>
            <person name="Cuomo C."/>
            <person name="Burger G."/>
            <person name="Gray M.W."/>
            <person name="Holland P.W.H."/>
            <person name="King N."/>
            <person name="Lang F.B.F."/>
            <person name="Roger A.J."/>
            <person name="Ruiz-Trillo I."/>
            <person name="Brown M."/>
            <person name="Walker B."/>
            <person name="Young S."/>
            <person name="Zeng Q."/>
            <person name="Gargeya S."/>
            <person name="Fitzgerald M."/>
            <person name="Haas B."/>
            <person name="Abouelleil A."/>
            <person name="Allen A.W."/>
            <person name="Alvarado L."/>
            <person name="Arachchi H.M."/>
            <person name="Berlin A.M."/>
            <person name="Chapman S.B."/>
            <person name="Gainer-Dewar J."/>
            <person name="Goldberg J."/>
            <person name="Griggs A."/>
            <person name="Gujja S."/>
            <person name="Hansen M."/>
            <person name="Howarth C."/>
            <person name="Imamovic A."/>
            <person name="Ireland A."/>
            <person name="Larimer J."/>
            <person name="McCowan C."/>
            <person name="Murphy C."/>
            <person name="Pearson M."/>
            <person name="Poon T.W."/>
            <person name="Priest M."/>
            <person name="Roberts A."/>
            <person name="Saif S."/>
            <person name="Shea T."/>
            <person name="Sisk P."/>
            <person name="Sykes S."/>
            <person name="Wortman J."/>
            <person name="Nusbaum C."/>
            <person name="Birren B."/>
        </authorList>
    </citation>
    <scope>NUCLEOTIDE SEQUENCE [LARGE SCALE GENOMIC DNA]</scope>
    <source>
        <strain evidence="8">ATCC 38817</strain>
    </source>
</reference>
<dbReference type="AlphaFoldDB" id="A0A058Z9G7"/>
<protein>
    <recommendedName>
        <fullName evidence="7">Phosphatidic acid phosphatase type 2/haloperoxidase domain-containing protein</fullName>
    </recommendedName>
</protein>
<dbReference type="CDD" id="cd03390">
    <property type="entry name" value="PAP2_containing_1_like"/>
    <property type="match status" value="1"/>
</dbReference>
<proteinExistence type="inferred from homology"/>
<dbReference type="RefSeq" id="XP_009495267.1">
    <property type="nucleotide sequence ID" value="XM_009496992.1"/>
</dbReference>
<dbReference type="OrthoDB" id="10030083at2759"/>
<name>A0A058Z9G7_FONAL</name>
<dbReference type="InterPro" id="IPR043216">
    <property type="entry name" value="PAP-like"/>
</dbReference>